<reference evidence="2" key="1">
    <citation type="submission" date="2016-10" db="EMBL/GenBank/DDBJ databases">
        <authorList>
            <person name="Varghese N."/>
            <person name="Submissions S."/>
        </authorList>
    </citation>
    <scope>NUCLEOTIDE SEQUENCE [LARGE SCALE GENOMIC DNA]</scope>
    <source>
        <strain evidence="2">DSM 22251</strain>
    </source>
</reference>
<dbReference type="EMBL" id="FORQ01000002">
    <property type="protein sequence ID" value="SFI85256.1"/>
    <property type="molecule type" value="Genomic_DNA"/>
</dbReference>
<dbReference type="SUPFAM" id="SSF52768">
    <property type="entry name" value="Arginase/deacetylase"/>
    <property type="match status" value="1"/>
</dbReference>
<sequence length="358" mass="40659">MNLEDIFIPAEKISAEPWQLGSIISSEIKENSIVLIFCSDYRGISDGEAEMADFRNIRRELYKLSKLDFEVPICDLGDLVSGRTQQDTHFVLGEIITMCRQKNAVPVVVGGSNELSYVLFSTLNSLQQHLTYTQISNVVSLNNDGENLTETNFLSRILSSKNFSLKNYHHLGYQKHLNANDSVKLMREVDFDVIRLAEMMGSSERTEPFFRQADLVTVNCDAVESIGDGFSVNPQVNGLNRREICAYMKEIGLSQNLKAAGIFNANISSRNQLNHQLLAQMIWHLIEGINIQKSHPTEKAFETFWVMIGEEKFAFQRETFSDLWYFGTEENAGNLKPCAQTDYEMAKKGFINPRLLKI</sequence>
<name>A0A1I3LLA5_9FLAO</name>
<accession>A0A1I3LLA5</accession>
<dbReference type="InterPro" id="IPR023696">
    <property type="entry name" value="Ureohydrolase_dom_sf"/>
</dbReference>
<evidence type="ECO:0000313" key="1">
    <source>
        <dbReference type="EMBL" id="SFI85256.1"/>
    </source>
</evidence>
<dbReference type="RefSeq" id="WP_089819911.1">
    <property type="nucleotide sequence ID" value="NZ_FORQ01000002.1"/>
</dbReference>
<protein>
    <recommendedName>
        <fullName evidence="3">Arginase</fullName>
    </recommendedName>
</protein>
<dbReference type="AlphaFoldDB" id="A0A1I3LLA5"/>
<dbReference type="Gene3D" id="3.40.800.10">
    <property type="entry name" value="Ureohydrolase domain"/>
    <property type="match status" value="1"/>
</dbReference>
<evidence type="ECO:0000313" key="2">
    <source>
        <dbReference type="Proteomes" id="UP000242560"/>
    </source>
</evidence>
<gene>
    <name evidence="1" type="ORF">SAMN05421638_1194</name>
</gene>
<evidence type="ECO:0008006" key="3">
    <source>
        <dbReference type="Google" id="ProtNLM"/>
    </source>
</evidence>
<dbReference type="Proteomes" id="UP000242560">
    <property type="component" value="Unassembled WGS sequence"/>
</dbReference>
<proteinExistence type="predicted"/>
<keyword evidence="2" id="KW-1185">Reference proteome</keyword>
<organism evidence="1 2">
    <name type="scientific">Kaistella treverensis</name>
    <dbReference type="NCBI Taxonomy" id="631455"/>
    <lineage>
        <taxon>Bacteria</taxon>
        <taxon>Pseudomonadati</taxon>
        <taxon>Bacteroidota</taxon>
        <taxon>Flavobacteriia</taxon>
        <taxon>Flavobacteriales</taxon>
        <taxon>Weeksellaceae</taxon>
        <taxon>Chryseobacterium group</taxon>
        <taxon>Kaistella</taxon>
    </lineage>
</organism>